<gene>
    <name evidence="2" type="ORF">GSMUA_122130.1</name>
</gene>
<sequence>MPPQDGAPDKDTNLGSVRKRLRLTTEPLRNATALVAGRRVKLHFSQRRWSLAEGKSEASLFSTTLVVVAITTAATRKENSYNDEERWGSADEQH</sequence>
<accession>A0A8D7A3U9</accession>
<feature type="region of interest" description="Disordered" evidence="1">
    <location>
        <begin position="1"/>
        <end position="22"/>
    </location>
</feature>
<dbReference type="EMBL" id="HG996469">
    <property type="protein sequence ID" value="CAG1842418.1"/>
    <property type="molecule type" value="Genomic_DNA"/>
</dbReference>
<reference evidence="2" key="1">
    <citation type="submission" date="2021-03" db="EMBL/GenBank/DDBJ databases">
        <authorList>
            <consortium name="Genoscope - CEA"/>
            <person name="William W."/>
        </authorList>
    </citation>
    <scope>NUCLEOTIDE SEQUENCE</scope>
    <source>
        <strain evidence="2">Doubled-haploid Pahang</strain>
    </source>
</reference>
<proteinExistence type="predicted"/>
<dbReference type="AlphaFoldDB" id="A0A8D7A3U9"/>
<organism evidence="2">
    <name type="scientific">Musa acuminata subsp. malaccensis</name>
    <name type="common">Wild banana</name>
    <name type="synonym">Musa malaccensis</name>
    <dbReference type="NCBI Taxonomy" id="214687"/>
    <lineage>
        <taxon>Eukaryota</taxon>
        <taxon>Viridiplantae</taxon>
        <taxon>Streptophyta</taxon>
        <taxon>Embryophyta</taxon>
        <taxon>Tracheophyta</taxon>
        <taxon>Spermatophyta</taxon>
        <taxon>Magnoliopsida</taxon>
        <taxon>Liliopsida</taxon>
        <taxon>Zingiberales</taxon>
        <taxon>Musaceae</taxon>
        <taxon>Musa</taxon>
    </lineage>
</organism>
<protein>
    <submittedName>
        <fullName evidence="2">(wild Malaysian banana) hypothetical protein</fullName>
    </submittedName>
</protein>
<evidence type="ECO:0000256" key="1">
    <source>
        <dbReference type="SAM" id="MobiDB-lite"/>
    </source>
</evidence>
<name>A0A8D7A3U9_MUSAM</name>
<evidence type="ECO:0000313" key="2">
    <source>
        <dbReference type="EMBL" id="CAG1842418.1"/>
    </source>
</evidence>